<dbReference type="GO" id="GO:0008616">
    <property type="term" value="P:tRNA queuosine(34) biosynthetic process"/>
    <property type="evidence" value="ECO:0007669"/>
    <property type="project" value="InterPro"/>
</dbReference>
<sequence>ARIIYIPNKKIPELKSLRFYFLAYKDIPILHEHLANKIFEDFEKTVKPKKLRFELDVAVRGGIHTKITKESSRK</sequence>
<organism evidence="1">
    <name type="scientific">marine sediment metagenome</name>
    <dbReference type="NCBI Taxonomy" id="412755"/>
    <lineage>
        <taxon>unclassified sequences</taxon>
        <taxon>metagenomes</taxon>
        <taxon>ecological metagenomes</taxon>
    </lineage>
</organism>
<dbReference type="AlphaFoldDB" id="X1QUK9"/>
<dbReference type="GO" id="GO:0033739">
    <property type="term" value="F:preQ1 synthase activity"/>
    <property type="evidence" value="ECO:0007669"/>
    <property type="project" value="InterPro"/>
</dbReference>
<dbReference type="InterPro" id="IPR043133">
    <property type="entry name" value="GTP-CH-I_C/QueF"/>
</dbReference>
<accession>X1QUK9</accession>
<gene>
    <name evidence="1" type="ORF">S06H3_63599</name>
</gene>
<dbReference type="PANTHER" id="PTHR34354">
    <property type="entry name" value="NADPH-DEPENDENT 7-CYANO-7-DEAZAGUANINE REDUCTASE"/>
    <property type="match status" value="1"/>
</dbReference>
<evidence type="ECO:0000313" key="1">
    <source>
        <dbReference type="EMBL" id="GAI46949.1"/>
    </source>
</evidence>
<comment type="caution">
    <text evidence="1">The sequence shown here is derived from an EMBL/GenBank/DDBJ whole genome shotgun (WGS) entry which is preliminary data.</text>
</comment>
<protein>
    <recommendedName>
        <fullName evidence="2">NADPH-dependent 7-cyano-7-deazaguanine reductase N-terminal domain-containing protein</fullName>
    </recommendedName>
</protein>
<reference evidence="1" key="1">
    <citation type="journal article" date="2014" name="Front. Microbiol.">
        <title>High frequency of phylogenetically diverse reductive dehalogenase-homologous genes in deep subseafloor sedimentary metagenomes.</title>
        <authorList>
            <person name="Kawai M."/>
            <person name="Futagami T."/>
            <person name="Toyoda A."/>
            <person name="Takaki Y."/>
            <person name="Nishi S."/>
            <person name="Hori S."/>
            <person name="Arai W."/>
            <person name="Tsubouchi T."/>
            <person name="Morono Y."/>
            <person name="Uchiyama I."/>
            <person name="Ito T."/>
            <person name="Fujiyama A."/>
            <person name="Inagaki F."/>
            <person name="Takami H."/>
        </authorList>
    </citation>
    <scope>NUCLEOTIDE SEQUENCE</scope>
    <source>
        <strain evidence="1">Expedition CK06-06</strain>
    </source>
</reference>
<proteinExistence type="predicted"/>
<feature type="non-terminal residue" evidence="1">
    <location>
        <position position="1"/>
    </location>
</feature>
<dbReference type="Gene3D" id="3.30.1130.10">
    <property type="match status" value="1"/>
</dbReference>
<dbReference type="SUPFAM" id="SSF55620">
    <property type="entry name" value="Tetrahydrobiopterin biosynthesis enzymes-like"/>
    <property type="match status" value="1"/>
</dbReference>
<dbReference type="Pfam" id="PF14489">
    <property type="entry name" value="QueF"/>
    <property type="match status" value="1"/>
</dbReference>
<dbReference type="InterPro" id="IPR029500">
    <property type="entry name" value="QueF"/>
</dbReference>
<dbReference type="InterPro" id="IPR050084">
    <property type="entry name" value="NADPH_dep_7-cyano-7-deazaG_red"/>
</dbReference>
<dbReference type="EMBL" id="BARV01042230">
    <property type="protein sequence ID" value="GAI46949.1"/>
    <property type="molecule type" value="Genomic_DNA"/>
</dbReference>
<name>X1QUK9_9ZZZZ</name>
<evidence type="ECO:0008006" key="2">
    <source>
        <dbReference type="Google" id="ProtNLM"/>
    </source>
</evidence>
<dbReference type="PANTHER" id="PTHR34354:SF1">
    <property type="entry name" value="NADPH-DEPENDENT 7-CYANO-7-DEAZAGUANINE REDUCTASE"/>
    <property type="match status" value="1"/>
</dbReference>